<evidence type="ECO:0000313" key="12">
    <source>
        <dbReference type="EMBL" id="KPV52915.1"/>
    </source>
</evidence>
<evidence type="ECO:0000259" key="11">
    <source>
        <dbReference type="PROSITE" id="PS50113"/>
    </source>
</evidence>
<name>A0A0P9DHR0_9CHLR</name>
<organism evidence="12 13">
    <name type="scientific">Kouleothrix aurantiaca</name>
    <dbReference type="NCBI Taxonomy" id="186479"/>
    <lineage>
        <taxon>Bacteria</taxon>
        <taxon>Bacillati</taxon>
        <taxon>Chloroflexota</taxon>
        <taxon>Chloroflexia</taxon>
        <taxon>Chloroflexales</taxon>
        <taxon>Roseiflexineae</taxon>
        <taxon>Roseiflexaceae</taxon>
        <taxon>Kouleothrix</taxon>
    </lineage>
</organism>
<dbReference type="InterPro" id="IPR000014">
    <property type="entry name" value="PAS"/>
</dbReference>
<evidence type="ECO:0000256" key="4">
    <source>
        <dbReference type="ARBA" id="ARBA00022679"/>
    </source>
</evidence>
<dbReference type="SUPFAM" id="SSF55874">
    <property type="entry name" value="ATPase domain of HSP90 chaperone/DNA topoisomerase II/histidine kinase"/>
    <property type="match status" value="1"/>
</dbReference>
<evidence type="ECO:0000256" key="7">
    <source>
        <dbReference type="ARBA" id="ARBA00022840"/>
    </source>
</evidence>
<dbReference type="InterPro" id="IPR036890">
    <property type="entry name" value="HATPase_C_sf"/>
</dbReference>
<dbReference type="Pfam" id="PF02518">
    <property type="entry name" value="HATPase_c"/>
    <property type="match status" value="1"/>
</dbReference>
<comment type="caution">
    <text evidence="12">The sequence shown here is derived from an EMBL/GenBank/DDBJ whole genome shotgun (WGS) entry which is preliminary data.</text>
</comment>
<comment type="catalytic activity">
    <reaction evidence="1">
        <text>ATP + protein L-histidine = ADP + protein N-phospho-L-histidine.</text>
        <dbReference type="EC" id="2.7.13.3"/>
    </reaction>
</comment>
<dbReference type="PROSITE" id="PS50113">
    <property type="entry name" value="PAC"/>
    <property type="match status" value="1"/>
</dbReference>
<dbReference type="InterPro" id="IPR005467">
    <property type="entry name" value="His_kinase_dom"/>
</dbReference>
<keyword evidence="5" id="KW-0547">Nucleotide-binding</keyword>
<evidence type="ECO:0000313" key="13">
    <source>
        <dbReference type="Proteomes" id="UP000050509"/>
    </source>
</evidence>
<evidence type="ECO:0000256" key="8">
    <source>
        <dbReference type="ARBA" id="ARBA00023012"/>
    </source>
</evidence>
<keyword evidence="6 12" id="KW-0418">Kinase</keyword>
<keyword evidence="8" id="KW-0902">Two-component regulatory system</keyword>
<sequence>MSASPDTEFVNSLSSPPALRESMEQIAATLGDSVGALACYLAISPNTGNAPRLLAMHSTVADTPTWRALEGATLVRRAFHRREALTVQAGGRPALALPIIHGEQAIGAALLLYPTSTPIDVKRATAAAQLAANAIESARQIALLRLQAEQIEERTRLREIQVSRNLIRGVIDSVPMGLALIGADGVILAANRALSDLFGFEPAALVGMHYGAALGPWRESPAAQTLVTGNPAHIRRMMPRPDGAQVLQEIASIPLIDANGHPHQVVEVWEDITERVALQTQLVRAEKLAAIGQLAASIAHEVGNPLQAIQGFLSLFLEQCPPEVPNGRYLQLAEEEIDRIVQVLARLRDLYRPRADVFSDTDVNELISSVMLLTSKQLERNRIRVLSELAPNPPIIHAVADQLKQVFLNLILNAAEAMNKGGVLHVQTYISAEQSSNRYVVVTITDTGYGIAAEQLKHIFDGLHTTKERGMGLGLYTSKAIIDRHMGRISVQSQLGEGTTFTIMLPIADEEATL</sequence>
<dbReference type="Gene3D" id="3.30.565.10">
    <property type="entry name" value="Histidine kinase-like ATPase, C-terminal domain"/>
    <property type="match status" value="1"/>
</dbReference>
<accession>A0A0P9DHR0</accession>
<dbReference type="PRINTS" id="PR00344">
    <property type="entry name" value="BCTRLSENSOR"/>
</dbReference>
<dbReference type="Pfam" id="PF08448">
    <property type="entry name" value="PAS_4"/>
    <property type="match status" value="1"/>
</dbReference>
<evidence type="ECO:0000256" key="3">
    <source>
        <dbReference type="ARBA" id="ARBA00022553"/>
    </source>
</evidence>
<protein>
    <recommendedName>
        <fullName evidence="2">histidine kinase</fullName>
        <ecNumber evidence="2">2.7.13.3</ecNumber>
    </recommendedName>
</protein>
<evidence type="ECO:0000256" key="2">
    <source>
        <dbReference type="ARBA" id="ARBA00012438"/>
    </source>
</evidence>
<keyword evidence="13" id="KW-1185">Reference proteome</keyword>
<evidence type="ECO:0000256" key="6">
    <source>
        <dbReference type="ARBA" id="ARBA00022777"/>
    </source>
</evidence>
<dbReference type="Gene3D" id="3.30.450.20">
    <property type="entry name" value="PAS domain"/>
    <property type="match status" value="1"/>
</dbReference>
<evidence type="ECO:0000256" key="5">
    <source>
        <dbReference type="ARBA" id="ARBA00022741"/>
    </source>
</evidence>
<dbReference type="Gene3D" id="3.30.450.40">
    <property type="match status" value="1"/>
</dbReference>
<dbReference type="EMBL" id="LJCR01000392">
    <property type="protein sequence ID" value="KPV52915.1"/>
    <property type="molecule type" value="Genomic_DNA"/>
</dbReference>
<dbReference type="SMART" id="SM00091">
    <property type="entry name" value="PAS"/>
    <property type="match status" value="1"/>
</dbReference>
<dbReference type="CDD" id="cd00082">
    <property type="entry name" value="HisKA"/>
    <property type="match status" value="1"/>
</dbReference>
<dbReference type="SMART" id="SM00388">
    <property type="entry name" value="HisKA"/>
    <property type="match status" value="1"/>
</dbReference>
<dbReference type="Pfam" id="PF00512">
    <property type="entry name" value="HisKA"/>
    <property type="match status" value="1"/>
</dbReference>
<dbReference type="InterPro" id="IPR004358">
    <property type="entry name" value="Sig_transdc_His_kin-like_C"/>
</dbReference>
<dbReference type="InterPro" id="IPR029016">
    <property type="entry name" value="GAF-like_dom_sf"/>
</dbReference>
<dbReference type="SUPFAM" id="SSF47384">
    <property type="entry name" value="Homodimeric domain of signal transducing histidine kinase"/>
    <property type="match status" value="1"/>
</dbReference>
<gene>
    <name evidence="12" type="ORF">SE17_12655</name>
</gene>
<dbReference type="EC" id="2.7.13.3" evidence="2"/>
<dbReference type="InterPro" id="IPR013656">
    <property type="entry name" value="PAS_4"/>
</dbReference>
<dbReference type="InterPro" id="IPR036097">
    <property type="entry name" value="HisK_dim/P_sf"/>
</dbReference>
<dbReference type="GO" id="GO:0005524">
    <property type="term" value="F:ATP binding"/>
    <property type="evidence" value="ECO:0007669"/>
    <property type="project" value="UniProtKB-KW"/>
</dbReference>
<dbReference type="NCBIfam" id="TIGR00229">
    <property type="entry name" value="sensory_box"/>
    <property type="match status" value="1"/>
</dbReference>
<dbReference type="GO" id="GO:0000155">
    <property type="term" value="F:phosphorelay sensor kinase activity"/>
    <property type="evidence" value="ECO:0007669"/>
    <property type="project" value="InterPro"/>
</dbReference>
<dbReference type="InterPro" id="IPR035965">
    <property type="entry name" value="PAS-like_dom_sf"/>
</dbReference>
<feature type="domain" description="Histidine kinase" evidence="9">
    <location>
        <begin position="297"/>
        <end position="509"/>
    </location>
</feature>
<proteinExistence type="predicted"/>
<dbReference type="PROSITE" id="PS50112">
    <property type="entry name" value="PAS"/>
    <property type="match status" value="1"/>
</dbReference>
<dbReference type="Proteomes" id="UP000050509">
    <property type="component" value="Unassembled WGS sequence"/>
</dbReference>
<dbReference type="InterPro" id="IPR000700">
    <property type="entry name" value="PAS-assoc_C"/>
</dbReference>
<dbReference type="SMART" id="SM00387">
    <property type="entry name" value="HATPase_c"/>
    <property type="match status" value="1"/>
</dbReference>
<keyword evidence="7" id="KW-0067">ATP-binding</keyword>
<dbReference type="InterPro" id="IPR003661">
    <property type="entry name" value="HisK_dim/P_dom"/>
</dbReference>
<feature type="domain" description="PAS" evidence="10">
    <location>
        <begin position="163"/>
        <end position="207"/>
    </location>
</feature>
<evidence type="ECO:0000259" key="10">
    <source>
        <dbReference type="PROSITE" id="PS50112"/>
    </source>
</evidence>
<dbReference type="Gene3D" id="1.10.287.130">
    <property type="match status" value="1"/>
</dbReference>
<dbReference type="PANTHER" id="PTHR43065:SF46">
    <property type="entry name" value="C4-DICARBOXYLATE TRANSPORT SENSOR PROTEIN DCTB"/>
    <property type="match status" value="1"/>
</dbReference>
<dbReference type="AlphaFoldDB" id="A0A0P9DHR0"/>
<dbReference type="SUPFAM" id="SSF55785">
    <property type="entry name" value="PYP-like sensor domain (PAS domain)"/>
    <property type="match status" value="1"/>
</dbReference>
<evidence type="ECO:0000256" key="1">
    <source>
        <dbReference type="ARBA" id="ARBA00000085"/>
    </source>
</evidence>
<dbReference type="PANTHER" id="PTHR43065">
    <property type="entry name" value="SENSOR HISTIDINE KINASE"/>
    <property type="match status" value="1"/>
</dbReference>
<dbReference type="InterPro" id="IPR003594">
    <property type="entry name" value="HATPase_dom"/>
</dbReference>
<dbReference type="SUPFAM" id="SSF55781">
    <property type="entry name" value="GAF domain-like"/>
    <property type="match status" value="1"/>
</dbReference>
<dbReference type="PROSITE" id="PS50109">
    <property type="entry name" value="HIS_KIN"/>
    <property type="match status" value="1"/>
</dbReference>
<keyword evidence="4" id="KW-0808">Transferase</keyword>
<keyword evidence="3" id="KW-0597">Phosphoprotein</keyword>
<feature type="domain" description="PAC" evidence="11">
    <location>
        <begin position="232"/>
        <end position="284"/>
    </location>
</feature>
<dbReference type="CDD" id="cd00130">
    <property type="entry name" value="PAS"/>
    <property type="match status" value="1"/>
</dbReference>
<evidence type="ECO:0000259" key="9">
    <source>
        <dbReference type="PROSITE" id="PS50109"/>
    </source>
</evidence>
<reference evidence="12 13" key="1">
    <citation type="submission" date="2015-09" db="EMBL/GenBank/DDBJ databases">
        <title>Draft genome sequence of Kouleothrix aurantiaca JCM 19913.</title>
        <authorList>
            <person name="Hemp J."/>
        </authorList>
    </citation>
    <scope>NUCLEOTIDE SEQUENCE [LARGE SCALE GENOMIC DNA]</scope>
    <source>
        <strain evidence="12 13">COM-B</strain>
    </source>
</reference>